<accession>A0A813E672</accession>
<comment type="caution">
    <text evidence="2">The sequence shown here is derived from an EMBL/GenBank/DDBJ whole genome shotgun (WGS) entry which is preliminary data.</text>
</comment>
<reference evidence="2" key="1">
    <citation type="submission" date="2021-02" db="EMBL/GenBank/DDBJ databases">
        <authorList>
            <person name="Dougan E. K."/>
            <person name="Rhodes N."/>
            <person name="Thang M."/>
            <person name="Chan C."/>
        </authorList>
    </citation>
    <scope>NUCLEOTIDE SEQUENCE</scope>
</reference>
<protein>
    <submittedName>
        <fullName evidence="2">Uncharacterized protein</fullName>
    </submittedName>
</protein>
<evidence type="ECO:0000313" key="3">
    <source>
        <dbReference type="Proteomes" id="UP000654075"/>
    </source>
</evidence>
<name>A0A813E672_POLGL</name>
<gene>
    <name evidence="2" type="ORF">PGLA1383_LOCUS14441</name>
</gene>
<keyword evidence="3" id="KW-1185">Reference proteome</keyword>
<dbReference type="EMBL" id="CAJNNV010008249">
    <property type="protein sequence ID" value="CAE8595963.1"/>
    <property type="molecule type" value="Genomic_DNA"/>
</dbReference>
<evidence type="ECO:0000313" key="2">
    <source>
        <dbReference type="EMBL" id="CAE8595963.1"/>
    </source>
</evidence>
<sequence length="166" mass="17632">MAVPRAQLLVSSQRAEANNQEMARGPTVPSTVLKRHCYAKAACASSFCALCQPQYEAQCQAQAAQVAEAQAQAQAHFAAQEALYQAGYNLDDLDPETAAAAAHAYGPYFDQQVKARHRGPPLAYRLASMCEGACDGLQAGRLAACGCIFFLLICAAMVVAFLLSSK</sequence>
<keyword evidence="1" id="KW-0812">Transmembrane</keyword>
<evidence type="ECO:0000256" key="1">
    <source>
        <dbReference type="SAM" id="Phobius"/>
    </source>
</evidence>
<keyword evidence="1" id="KW-1133">Transmembrane helix</keyword>
<organism evidence="2 3">
    <name type="scientific">Polarella glacialis</name>
    <name type="common">Dinoflagellate</name>
    <dbReference type="NCBI Taxonomy" id="89957"/>
    <lineage>
        <taxon>Eukaryota</taxon>
        <taxon>Sar</taxon>
        <taxon>Alveolata</taxon>
        <taxon>Dinophyceae</taxon>
        <taxon>Suessiales</taxon>
        <taxon>Suessiaceae</taxon>
        <taxon>Polarella</taxon>
    </lineage>
</organism>
<feature type="transmembrane region" description="Helical" evidence="1">
    <location>
        <begin position="139"/>
        <end position="163"/>
    </location>
</feature>
<dbReference type="AlphaFoldDB" id="A0A813E672"/>
<dbReference type="Proteomes" id="UP000654075">
    <property type="component" value="Unassembled WGS sequence"/>
</dbReference>
<keyword evidence="1" id="KW-0472">Membrane</keyword>
<proteinExistence type="predicted"/>